<evidence type="ECO:0000313" key="1">
    <source>
        <dbReference type="EMBL" id="KAJ2965587.1"/>
    </source>
</evidence>
<proteinExistence type="predicted"/>
<evidence type="ECO:0000313" key="2">
    <source>
        <dbReference type="Proteomes" id="UP001144978"/>
    </source>
</evidence>
<dbReference type="Proteomes" id="UP001144978">
    <property type="component" value="Unassembled WGS sequence"/>
</dbReference>
<sequence>MSDVDAELTRRDWSEPFEHSVVQSKAPRRHALEEPPSTICHVNQLPAELLVCIFCWLQWLCGWATGAHRYRSAYYELSWLRLTWVCRQWRMIALSSPSLWTYIHCGKTPMNLAWVVAVIERSSGMPLDIKISPGGDAESILRIAFERNLPVRNLTVQVPSNKPHGSSCLPS</sequence>
<dbReference type="EMBL" id="JANSHE010006954">
    <property type="protein sequence ID" value="KAJ2965587.1"/>
    <property type="molecule type" value="Genomic_DNA"/>
</dbReference>
<reference evidence="1" key="1">
    <citation type="submission" date="2022-08" db="EMBL/GenBank/DDBJ databases">
        <title>Genome Sequence of Pycnoporus sanguineus.</title>
        <authorList>
            <person name="Buettner E."/>
        </authorList>
    </citation>
    <scope>NUCLEOTIDE SEQUENCE</scope>
    <source>
        <strain evidence="1">CG-C14</strain>
    </source>
</reference>
<organism evidence="1 2">
    <name type="scientific">Trametes sanguinea</name>
    <dbReference type="NCBI Taxonomy" id="158606"/>
    <lineage>
        <taxon>Eukaryota</taxon>
        <taxon>Fungi</taxon>
        <taxon>Dikarya</taxon>
        <taxon>Basidiomycota</taxon>
        <taxon>Agaricomycotina</taxon>
        <taxon>Agaricomycetes</taxon>
        <taxon>Polyporales</taxon>
        <taxon>Polyporaceae</taxon>
        <taxon>Trametes</taxon>
    </lineage>
</organism>
<accession>A0ACC1MF37</accession>
<protein>
    <submittedName>
        <fullName evidence="1">Uncharacterized protein</fullName>
    </submittedName>
</protein>
<gene>
    <name evidence="1" type="ORF">NUW54_g14069</name>
</gene>
<name>A0ACC1MF37_9APHY</name>
<keyword evidence="2" id="KW-1185">Reference proteome</keyword>
<comment type="caution">
    <text evidence="1">The sequence shown here is derived from an EMBL/GenBank/DDBJ whole genome shotgun (WGS) entry which is preliminary data.</text>
</comment>